<comment type="caution">
    <text evidence="1">The sequence shown here is derived from an EMBL/GenBank/DDBJ whole genome shotgun (WGS) entry which is preliminary data.</text>
</comment>
<evidence type="ECO:0008006" key="3">
    <source>
        <dbReference type="Google" id="ProtNLM"/>
    </source>
</evidence>
<gene>
    <name evidence="1" type="ORF">JTE90_000454</name>
</gene>
<proteinExistence type="predicted"/>
<accession>A0AAV6UEL2</accession>
<sequence length="317" mass="37221">MSRIRKRCWTIINRIGNFFRCNRNTEEENPHSESEDLSDTYLDHELLHQDLEQEQPNDTQVLKFDSFDSDIDYISSDYTNESTESFRLVTTTSDKYPYDEFQKVYISKGEDRDKVDGNEKECFEPRSEEMSNDFHGEIKTLVREESDDNGNPELKMKGPNSVVIVNGHEFDVQRTVLRRESIYFEEALAGPENKLLVLHINSEECQGCFNIAYSYLCAKAVNQEHLFGHLKSKPRTLLLKEEFLALWDTDIFDPNYTKIVAATKIQAAFRGYRTRKQLSNNEDPKIRKWYSNYSMTSVFESEIRKDIVGQTPRFEYK</sequence>
<dbReference type="Pfam" id="PF00612">
    <property type="entry name" value="IQ"/>
    <property type="match status" value="1"/>
</dbReference>
<dbReference type="SMART" id="SM00015">
    <property type="entry name" value="IQ"/>
    <property type="match status" value="1"/>
</dbReference>
<dbReference type="Gene3D" id="1.20.5.190">
    <property type="match status" value="1"/>
</dbReference>
<dbReference type="Proteomes" id="UP000827092">
    <property type="component" value="Unassembled WGS sequence"/>
</dbReference>
<reference evidence="1 2" key="1">
    <citation type="journal article" date="2022" name="Nat. Ecol. Evol.">
        <title>A masculinizing supergene underlies an exaggerated male reproductive morph in a spider.</title>
        <authorList>
            <person name="Hendrickx F."/>
            <person name="De Corte Z."/>
            <person name="Sonet G."/>
            <person name="Van Belleghem S.M."/>
            <person name="Kostlbacher S."/>
            <person name="Vangestel C."/>
        </authorList>
    </citation>
    <scope>NUCLEOTIDE SEQUENCE [LARGE SCALE GENOMIC DNA]</scope>
    <source>
        <strain evidence="1">W744_W776</strain>
    </source>
</reference>
<dbReference type="PROSITE" id="PS50096">
    <property type="entry name" value="IQ"/>
    <property type="match status" value="1"/>
</dbReference>
<name>A0AAV6UEL2_9ARAC</name>
<dbReference type="EMBL" id="JAFNEN010000445">
    <property type="protein sequence ID" value="KAG8182850.1"/>
    <property type="molecule type" value="Genomic_DNA"/>
</dbReference>
<keyword evidence="2" id="KW-1185">Reference proteome</keyword>
<organism evidence="1 2">
    <name type="scientific">Oedothorax gibbosus</name>
    <dbReference type="NCBI Taxonomy" id="931172"/>
    <lineage>
        <taxon>Eukaryota</taxon>
        <taxon>Metazoa</taxon>
        <taxon>Ecdysozoa</taxon>
        <taxon>Arthropoda</taxon>
        <taxon>Chelicerata</taxon>
        <taxon>Arachnida</taxon>
        <taxon>Araneae</taxon>
        <taxon>Araneomorphae</taxon>
        <taxon>Entelegynae</taxon>
        <taxon>Araneoidea</taxon>
        <taxon>Linyphiidae</taxon>
        <taxon>Erigoninae</taxon>
        <taxon>Oedothorax</taxon>
    </lineage>
</organism>
<evidence type="ECO:0000313" key="1">
    <source>
        <dbReference type="EMBL" id="KAG8182850.1"/>
    </source>
</evidence>
<dbReference type="AlphaFoldDB" id="A0AAV6UEL2"/>
<evidence type="ECO:0000313" key="2">
    <source>
        <dbReference type="Proteomes" id="UP000827092"/>
    </source>
</evidence>
<protein>
    <recommendedName>
        <fullName evidence="3">BTB domain-containing protein</fullName>
    </recommendedName>
</protein>
<dbReference type="InterPro" id="IPR000048">
    <property type="entry name" value="IQ_motif_EF-hand-BS"/>
</dbReference>
<dbReference type="CDD" id="cd23767">
    <property type="entry name" value="IQCD"/>
    <property type="match status" value="1"/>
</dbReference>